<dbReference type="PIRSF" id="PIRSF000676">
    <property type="entry name" value="Homoser_kin"/>
    <property type="match status" value="1"/>
</dbReference>
<evidence type="ECO:0000256" key="11">
    <source>
        <dbReference type="ARBA" id="ARBA00049375"/>
    </source>
</evidence>
<comment type="pathway">
    <text evidence="1 13">Amino-acid biosynthesis; L-threonine biosynthesis; L-threonine from L-aspartate: step 4/5.</text>
</comment>
<comment type="caution">
    <text evidence="16">The sequence shown here is derived from an EMBL/GenBank/DDBJ whole genome shotgun (WGS) entry which is preliminary data.</text>
</comment>
<dbReference type="GO" id="GO:0005524">
    <property type="term" value="F:ATP binding"/>
    <property type="evidence" value="ECO:0007669"/>
    <property type="project" value="UniProtKB-UniRule"/>
</dbReference>
<dbReference type="HAMAP" id="MF_00384">
    <property type="entry name" value="Homoser_kinase"/>
    <property type="match status" value="1"/>
</dbReference>
<dbReference type="PANTHER" id="PTHR20861:SF1">
    <property type="entry name" value="HOMOSERINE KINASE"/>
    <property type="match status" value="1"/>
</dbReference>
<dbReference type="EC" id="2.7.1.39" evidence="3 13"/>
<proteinExistence type="inferred from homology"/>
<dbReference type="GO" id="GO:0005737">
    <property type="term" value="C:cytoplasm"/>
    <property type="evidence" value="ECO:0007669"/>
    <property type="project" value="UniProtKB-SubCell"/>
</dbReference>
<comment type="function">
    <text evidence="12 13">Catalyzes the ATP-dependent phosphorylation of L-homoserine to L-homoserine phosphate.</text>
</comment>
<dbReference type="UniPathway" id="UPA00050">
    <property type="reaction ID" value="UER00064"/>
</dbReference>
<protein>
    <recommendedName>
        <fullName evidence="4 13">Homoserine kinase</fullName>
        <shortName evidence="13">HK</shortName>
        <shortName evidence="13">HSK</shortName>
        <ecNumber evidence="3 13">2.7.1.39</ecNumber>
    </recommendedName>
</protein>
<evidence type="ECO:0000256" key="6">
    <source>
        <dbReference type="ARBA" id="ARBA00022679"/>
    </source>
</evidence>
<keyword evidence="13" id="KW-0963">Cytoplasm</keyword>
<evidence type="ECO:0000256" key="9">
    <source>
        <dbReference type="ARBA" id="ARBA00022777"/>
    </source>
</evidence>
<dbReference type="Gene3D" id="3.30.70.890">
    <property type="entry name" value="GHMP kinase, C-terminal domain"/>
    <property type="match status" value="1"/>
</dbReference>
<evidence type="ECO:0000313" key="17">
    <source>
        <dbReference type="Proteomes" id="UP000460435"/>
    </source>
</evidence>
<dbReference type="InterPro" id="IPR006203">
    <property type="entry name" value="GHMP_knse_ATP-bd_CS"/>
</dbReference>
<keyword evidence="17" id="KW-1185">Reference proteome</keyword>
<dbReference type="InterPro" id="IPR000870">
    <property type="entry name" value="Homoserine_kinase"/>
</dbReference>
<accession>A0A7K3M8R2</accession>
<gene>
    <name evidence="13" type="primary">thrB</name>
    <name evidence="16" type="ORF">F7O44_21830</name>
</gene>
<dbReference type="PANTHER" id="PTHR20861">
    <property type="entry name" value="HOMOSERINE/4-DIPHOSPHOCYTIDYL-2-C-METHYL-D-ERYTHRITOL KINASE"/>
    <property type="match status" value="1"/>
</dbReference>
<organism evidence="16 17">
    <name type="scientific">Phytoactinopolyspora mesophila</name>
    <dbReference type="NCBI Taxonomy" id="2650750"/>
    <lineage>
        <taxon>Bacteria</taxon>
        <taxon>Bacillati</taxon>
        <taxon>Actinomycetota</taxon>
        <taxon>Actinomycetes</taxon>
        <taxon>Jiangellales</taxon>
        <taxon>Jiangellaceae</taxon>
        <taxon>Phytoactinopolyspora</taxon>
    </lineage>
</organism>
<evidence type="ECO:0000256" key="1">
    <source>
        <dbReference type="ARBA" id="ARBA00005015"/>
    </source>
</evidence>
<reference evidence="16 17" key="1">
    <citation type="submission" date="2019-11" db="EMBL/GenBank/DDBJ databases">
        <authorList>
            <person name="Li X.-J."/>
            <person name="Feng X.-M."/>
        </authorList>
    </citation>
    <scope>NUCLEOTIDE SEQUENCE [LARGE SCALE GENOMIC DNA]</scope>
    <source>
        <strain evidence="16 17">XMNu-373</strain>
    </source>
</reference>
<evidence type="ECO:0000256" key="5">
    <source>
        <dbReference type="ARBA" id="ARBA00022605"/>
    </source>
</evidence>
<evidence type="ECO:0000259" key="14">
    <source>
        <dbReference type="Pfam" id="PF00288"/>
    </source>
</evidence>
<dbReference type="EMBL" id="WLZY01000008">
    <property type="protein sequence ID" value="NDL59716.1"/>
    <property type="molecule type" value="Genomic_DNA"/>
</dbReference>
<keyword evidence="9 13" id="KW-0418">Kinase</keyword>
<dbReference type="Pfam" id="PF00288">
    <property type="entry name" value="GHMP_kinases_N"/>
    <property type="match status" value="1"/>
</dbReference>
<dbReference type="GO" id="GO:0009088">
    <property type="term" value="P:threonine biosynthetic process"/>
    <property type="evidence" value="ECO:0007669"/>
    <property type="project" value="UniProtKB-UniRule"/>
</dbReference>
<evidence type="ECO:0000256" key="4">
    <source>
        <dbReference type="ARBA" id="ARBA00017858"/>
    </source>
</evidence>
<dbReference type="NCBIfam" id="TIGR00191">
    <property type="entry name" value="thrB"/>
    <property type="match status" value="1"/>
</dbReference>
<sequence length="324" mass="33839">MNSSTHSVRVRVPATSANLGPGFDTFGLALGRYDTIDVRAEFSAGGGRYEESWPPSLAVSIEGEAAAEVPRDDSHLVVRAMGACFAELDAAPVHLELSCRNTLPHGRGLGSSAGAIVAGILAARALADAAGTDGERLTDHQVLALASRLEGHPDNVAPCLAGGFTIAWTSESGEVRVARTDVHPDIRAVVCVPSAPVSTETARGLLPSSVPHRDAVHNAGRAALLVEAMTRRPELLFDATEDRLHQVYREPAMPASIALMAGLRERGLPAMVSGAGPTVLVLTSEDGVGLVRREASGWDVWELPVDAEGATFESSPPNVVLNTG</sequence>
<dbReference type="Gene3D" id="3.30.230.10">
    <property type="match status" value="1"/>
</dbReference>
<comment type="caution">
    <text evidence="13">Lacks conserved residue(s) required for the propagation of feature annotation.</text>
</comment>
<evidence type="ECO:0000313" key="16">
    <source>
        <dbReference type="EMBL" id="NDL59716.1"/>
    </source>
</evidence>
<dbReference type="SUPFAM" id="SSF54211">
    <property type="entry name" value="Ribosomal protein S5 domain 2-like"/>
    <property type="match status" value="1"/>
</dbReference>
<evidence type="ECO:0000256" key="3">
    <source>
        <dbReference type="ARBA" id="ARBA00012078"/>
    </source>
</evidence>
<keyword evidence="6 13" id="KW-0808">Transferase</keyword>
<keyword evidence="8 13" id="KW-0547">Nucleotide-binding</keyword>
<evidence type="ECO:0000256" key="2">
    <source>
        <dbReference type="ARBA" id="ARBA00007370"/>
    </source>
</evidence>
<dbReference type="Proteomes" id="UP000460435">
    <property type="component" value="Unassembled WGS sequence"/>
</dbReference>
<dbReference type="PROSITE" id="PS00627">
    <property type="entry name" value="GHMP_KINASES_ATP"/>
    <property type="match status" value="1"/>
</dbReference>
<dbReference type="Pfam" id="PF08544">
    <property type="entry name" value="GHMP_kinases_C"/>
    <property type="match status" value="1"/>
</dbReference>
<evidence type="ECO:0000256" key="10">
    <source>
        <dbReference type="ARBA" id="ARBA00022840"/>
    </source>
</evidence>
<name>A0A7K3M8R2_9ACTN</name>
<dbReference type="RefSeq" id="WP_162452406.1">
    <property type="nucleotide sequence ID" value="NZ_WLZY01000008.1"/>
</dbReference>
<dbReference type="InterPro" id="IPR020568">
    <property type="entry name" value="Ribosomal_Su5_D2-typ_SF"/>
</dbReference>
<keyword evidence="7 13" id="KW-0791">Threonine biosynthesis</keyword>
<evidence type="ECO:0000256" key="13">
    <source>
        <dbReference type="HAMAP-Rule" id="MF_00384"/>
    </source>
</evidence>
<keyword evidence="5 13" id="KW-0028">Amino-acid biosynthesis</keyword>
<dbReference type="AlphaFoldDB" id="A0A7K3M8R2"/>
<dbReference type="InterPro" id="IPR013750">
    <property type="entry name" value="GHMP_kinase_C_dom"/>
</dbReference>
<keyword evidence="10 13" id="KW-0067">ATP-binding</keyword>
<dbReference type="GO" id="GO:0004413">
    <property type="term" value="F:homoserine kinase activity"/>
    <property type="evidence" value="ECO:0007669"/>
    <property type="project" value="UniProtKB-UniRule"/>
</dbReference>
<comment type="subcellular location">
    <subcellularLocation>
        <location evidence="13">Cytoplasm</location>
    </subcellularLocation>
</comment>
<dbReference type="SUPFAM" id="SSF55060">
    <property type="entry name" value="GHMP Kinase, C-terminal domain"/>
    <property type="match status" value="1"/>
</dbReference>
<dbReference type="InterPro" id="IPR036554">
    <property type="entry name" value="GHMP_kinase_C_sf"/>
</dbReference>
<dbReference type="InterPro" id="IPR006204">
    <property type="entry name" value="GHMP_kinase_N_dom"/>
</dbReference>
<comment type="similarity">
    <text evidence="2 13">Belongs to the GHMP kinase family. Homoserine kinase subfamily.</text>
</comment>
<evidence type="ECO:0000256" key="12">
    <source>
        <dbReference type="ARBA" id="ARBA00049954"/>
    </source>
</evidence>
<evidence type="ECO:0000256" key="7">
    <source>
        <dbReference type="ARBA" id="ARBA00022697"/>
    </source>
</evidence>
<feature type="domain" description="GHMP kinase N-terminal" evidence="14">
    <location>
        <begin position="76"/>
        <end position="163"/>
    </location>
</feature>
<evidence type="ECO:0000259" key="15">
    <source>
        <dbReference type="Pfam" id="PF08544"/>
    </source>
</evidence>
<comment type="catalytic activity">
    <reaction evidence="11 13">
        <text>L-homoserine + ATP = O-phospho-L-homoserine + ADP + H(+)</text>
        <dbReference type="Rhea" id="RHEA:13985"/>
        <dbReference type="ChEBI" id="CHEBI:15378"/>
        <dbReference type="ChEBI" id="CHEBI:30616"/>
        <dbReference type="ChEBI" id="CHEBI:57476"/>
        <dbReference type="ChEBI" id="CHEBI:57590"/>
        <dbReference type="ChEBI" id="CHEBI:456216"/>
        <dbReference type="EC" id="2.7.1.39"/>
    </reaction>
</comment>
<evidence type="ECO:0000256" key="8">
    <source>
        <dbReference type="ARBA" id="ARBA00022741"/>
    </source>
</evidence>
<dbReference type="PRINTS" id="PR00958">
    <property type="entry name" value="HOMSERKINASE"/>
</dbReference>
<dbReference type="InterPro" id="IPR014721">
    <property type="entry name" value="Ribsml_uS5_D2-typ_fold_subgr"/>
</dbReference>
<feature type="domain" description="GHMP kinase C-terminal" evidence="15">
    <location>
        <begin position="234"/>
        <end position="294"/>
    </location>
</feature>